<evidence type="ECO:0000313" key="1">
    <source>
        <dbReference type="EMBL" id="KAK8989132.1"/>
    </source>
</evidence>
<dbReference type="EMBL" id="JBBPBN010000057">
    <property type="protein sequence ID" value="KAK8989132.1"/>
    <property type="molecule type" value="Genomic_DNA"/>
</dbReference>
<accession>A0ABR2PLD9</accession>
<keyword evidence="2" id="KW-1185">Reference proteome</keyword>
<evidence type="ECO:0000313" key="2">
    <source>
        <dbReference type="Proteomes" id="UP001396334"/>
    </source>
</evidence>
<reference evidence="1 2" key="1">
    <citation type="journal article" date="2024" name="G3 (Bethesda)">
        <title>Genome assembly of Hibiscus sabdariffa L. provides insights into metabolisms of medicinal natural products.</title>
        <authorList>
            <person name="Kim T."/>
        </authorList>
    </citation>
    <scope>NUCLEOTIDE SEQUENCE [LARGE SCALE GENOMIC DNA]</scope>
    <source>
        <strain evidence="1">TK-2024</strain>
        <tissue evidence="1">Old leaves</tissue>
    </source>
</reference>
<comment type="caution">
    <text evidence="1">The sequence shown here is derived from an EMBL/GenBank/DDBJ whole genome shotgun (WGS) entry which is preliminary data.</text>
</comment>
<dbReference type="Proteomes" id="UP001396334">
    <property type="component" value="Unassembled WGS sequence"/>
</dbReference>
<name>A0ABR2PLD9_9ROSI</name>
<proteinExistence type="predicted"/>
<protein>
    <submittedName>
        <fullName evidence="1">Uncharacterized protein</fullName>
    </submittedName>
</protein>
<gene>
    <name evidence="1" type="ORF">V6N11_030498</name>
</gene>
<organism evidence="1 2">
    <name type="scientific">Hibiscus sabdariffa</name>
    <name type="common">roselle</name>
    <dbReference type="NCBI Taxonomy" id="183260"/>
    <lineage>
        <taxon>Eukaryota</taxon>
        <taxon>Viridiplantae</taxon>
        <taxon>Streptophyta</taxon>
        <taxon>Embryophyta</taxon>
        <taxon>Tracheophyta</taxon>
        <taxon>Spermatophyta</taxon>
        <taxon>Magnoliopsida</taxon>
        <taxon>eudicotyledons</taxon>
        <taxon>Gunneridae</taxon>
        <taxon>Pentapetalae</taxon>
        <taxon>rosids</taxon>
        <taxon>malvids</taxon>
        <taxon>Malvales</taxon>
        <taxon>Malvaceae</taxon>
        <taxon>Malvoideae</taxon>
        <taxon>Hibiscus</taxon>
    </lineage>
</organism>
<sequence>MEYETAVDRDTPGKENHQHRRSFIYDHFIPLSESSYCEPSYRDTPQVQFLETSDWKASFFQLVPQRKRTEGDSGNCFLVTRAKASWILVYVDPQLLPLHAMAVQVEKS</sequence>